<gene>
    <name evidence="8" type="ORF">SAMN04487992_11436</name>
</gene>
<dbReference type="InterPro" id="IPR029056">
    <property type="entry name" value="Ribokinase-like"/>
</dbReference>
<dbReference type="NCBIfam" id="TIGR03168">
    <property type="entry name" value="1-PFK"/>
    <property type="match status" value="1"/>
</dbReference>
<keyword evidence="4 8" id="KW-0418">Kinase</keyword>
<name>A0A1G7KWI1_9FLAO</name>
<protein>
    <submittedName>
        <fullName evidence="8">6-phosphofructokinase 2</fullName>
    </submittedName>
</protein>
<dbReference type="InterPro" id="IPR011611">
    <property type="entry name" value="PfkB_dom"/>
</dbReference>
<evidence type="ECO:0000256" key="4">
    <source>
        <dbReference type="ARBA" id="ARBA00022777"/>
    </source>
</evidence>
<dbReference type="GO" id="GO:0005829">
    <property type="term" value="C:cytosol"/>
    <property type="evidence" value="ECO:0007669"/>
    <property type="project" value="TreeGrafter"/>
</dbReference>
<dbReference type="EMBL" id="FNBD01000014">
    <property type="protein sequence ID" value="SDF41270.1"/>
    <property type="molecule type" value="Genomic_DNA"/>
</dbReference>
<sequence>MKPKIITLTVNPAIDKSTTVRGIKPNSKLRCETPIFEAGGGGINVSKVLQKLGQDSICMYLEGGHTGAYFKKLLNKSGISQEPISIQGVTRENLAVTDLSCHQQFRFGMPGPEVTTEECNKTLQHLDPLLTEGTFLVASGSLSPGMPLDFYARVAKLAQAKKAKLILDTSGEPLFIGAQAGAFLLKPNLGELSRLCGVTEISFTDLIPLAQKFMANNPCELMVVSLGPQGAFVITQDYHEHINAPVVYQNSTIGAGDSMVAGMVFALANHKSISDTAKFGVACGTAATMTPGSQLCTIEDANKLYEYIQQHPATKNL</sequence>
<dbReference type="PANTHER" id="PTHR46566">
    <property type="entry name" value="1-PHOSPHOFRUCTOKINASE-RELATED"/>
    <property type="match status" value="1"/>
</dbReference>
<evidence type="ECO:0000256" key="2">
    <source>
        <dbReference type="ARBA" id="ARBA00022679"/>
    </source>
</evidence>
<dbReference type="PROSITE" id="PS00584">
    <property type="entry name" value="PFKB_KINASES_2"/>
    <property type="match status" value="1"/>
</dbReference>
<dbReference type="GO" id="GO:0003872">
    <property type="term" value="F:6-phosphofructokinase activity"/>
    <property type="evidence" value="ECO:0007669"/>
    <property type="project" value="TreeGrafter"/>
</dbReference>
<dbReference type="Gene3D" id="3.40.1190.20">
    <property type="match status" value="1"/>
</dbReference>
<dbReference type="eggNOG" id="COG1105">
    <property type="taxonomic scope" value="Bacteria"/>
</dbReference>
<dbReference type="PROSITE" id="PS00583">
    <property type="entry name" value="PFKB_KINASES_1"/>
    <property type="match status" value="1"/>
</dbReference>
<evidence type="ECO:0000256" key="3">
    <source>
        <dbReference type="ARBA" id="ARBA00022741"/>
    </source>
</evidence>
<accession>A0A1G7KWI1</accession>
<feature type="domain" description="Carbohydrate kinase PfkB" evidence="7">
    <location>
        <begin position="15"/>
        <end position="296"/>
    </location>
</feature>
<dbReference type="Pfam" id="PF00294">
    <property type="entry name" value="PfkB"/>
    <property type="match status" value="1"/>
</dbReference>
<comment type="similarity">
    <text evidence="1">Belongs to the carbohydrate kinase PfkB family.</text>
</comment>
<dbReference type="InterPro" id="IPR017583">
    <property type="entry name" value="Tagatose/fructose_Pkinase"/>
</dbReference>
<dbReference type="InterPro" id="IPR002173">
    <property type="entry name" value="Carboh/pur_kinase_PfkB_CS"/>
</dbReference>
<dbReference type="RefSeq" id="WP_074539291.1">
    <property type="nucleotide sequence ID" value="NZ_FNBD01000014.1"/>
</dbReference>
<dbReference type="GO" id="GO:0005524">
    <property type="term" value="F:ATP binding"/>
    <property type="evidence" value="ECO:0007669"/>
    <property type="project" value="UniProtKB-KW"/>
</dbReference>
<evidence type="ECO:0000256" key="6">
    <source>
        <dbReference type="PIRNR" id="PIRNR000535"/>
    </source>
</evidence>
<dbReference type="PIRSF" id="PIRSF000535">
    <property type="entry name" value="1PFK/6PFK/LacC"/>
    <property type="match status" value="1"/>
</dbReference>
<evidence type="ECO:0000313" key="9">
    <source>
        <dbReference type="Proteomes" id="UP000182114"/>
    </source>
</evidence>
<dbReference type="Proteomes" id="UP000182114">
    <property type="component" value="Unassembled WGS sequence"/>
</dbReference>
<keyword evidence="2 6" id="KW-0808">Transferase</keyword>
<evidence type="ECO:0000259" key="7">
    <source>
        <dbReference type="Pfam" id="PF00294"/>
    </source>
</evidence>
<dbReference type="AlphaFoldDB" id="A0A1G7KWI1"/>
<keyword evidence="5" id="KW-0067">ATP-binding</keyword>
<dbReference type="SUPFAM" id="SSF53613">
    <property type="entry name" value="Ribokinase-like"/>
    <property type="match status" value="1"/>
</dbReference>
<proteinExistence type="inferred from homology"/>
<dbReference type="CDD" id="cd01164">
    <property type="entry name" value="FruK_PfkB_like"/>
    <property type="match status" value="1"/>
</dbReference>
<evidence type="ECO:0000256" key="1">
    <source>
        <dbReference type="ARBA" id="ARBA00010688"/>
    </source>
</evidence>
<organism evidence="8 9">
    <name type="scientific">Cellulophaga baltica</name>
    <dbReference type="NCBI Taxonomy" id="76594"/>
    <lineage>
        <taxon>Bacteria</taxon>
        <taxon>Pseudomonadati</taxon>
        <taxon>Bacteroidota</taxon>
        <taxon>Flavobacteriia</taxon>
        <taxon>Flavobacteriales</taxon>
        <taxon>Flavobacteriaceae</taxon>
        <taxon>Cellulophaga</taxon>
    </lineage>
</organism>
<dbReference type="FunFam" id="3.40.1190.20:FF:000001">
    <property type="entry name" value="Phosphofructokinase"/>
    <property type="match status" value="1"/>
</dbReference>
<dbReference type="PANTHER" id="PTHR46566:SF2">
    <property type="entry name" value="ATP-DEPENDENT 6-PHOSPHOFRUCTOKINASE ISOZYME 2"/>
    <property type="match status" value="1"/>
</dbReference>
<reference evidence="9" key="1">
    <citation type="submission" date="2016-10" db="EMBL/GenBank/DDBJ databases">
        <authorList>
            <person name="Varghese N."/>
            <person name="Submissions S."/>
        </authorList>
    </citation>
    <scope>NUCLEOTIDE SEQUENCE [LARGE SCALE GENOMIC DNA]</scope>
    <source>
        <strain evidence="9">DSM 24729</strain>
    </source>
</reference>
<keyword evidence="3" id="KW-0547">Nucleotide-binding</keyword>
<keyword evidence="9" id="KW-1185">Reference proteome</keyword>
<evidence type="ECO:0000313" key="8">
    <source>
        <dbReference type="EMBL" id="SDF41270.1"/>
    </source>
</evidence>
<evidence type="ECO:0000256" key="5">
    <source>
        <dbReference type="ARBA" id="ARBA00022840"/>
    </source>
</evidence>